<evidence type="ECO:0000256" key="2">
    <source>
        <dbReference type="ARBA" id="ARBA00022475"/>
    </source>
</evidence>
<evidence type="ECO:0000256" key="1">
    <source>
        <dbReference type="ARBA" id="ARBA00004651"/>
    </source>
</evidence>
<evidence type="ECO:0000256" key="5">
    <source>
        <dbReference type="ARBA" id="ARBA00023136"/>
    </source>
</evidence>
<evidence type="ECO:0008006" key="9">
    <source>
        <dbReference type="Google" id="ProtNLM"/>
    </source>
</evidence>
<organism evidence="7 8">
    <name type="scientific">Argiope bruennichi</name>
    <name type="common">Wasp spider</name>
    <name type="synonym">Aranea bruennichi</name>
    <dbReference type="NCBI Taxonomy" id="94029"/>
    <lineage>
        <taxon>Eukaryota</taxon>
        <taxon>Metazoa</taxon>
        <taxon>Ecdysozoa</taxon>
        <taxon>Arthropoda</taxon>
        <taxon>Chelicerata</taxon>
        <taxon>Arachnida</taxon>
        <taxon>Araneae</taxon>
        <taxon>Araneomorphae</taxon>
        <taxon>Entelegynae</taxon>
        <taxon>Araneoidea</taxon>
        <taxon>Araneidae</taxon>
        <taxon>Argiope</taxon>
    </lineage>
</organism>
<keyword evidence="5 6" id="KW-0472">Membrane</keyword>
<evidence type="ECO:0000256" key="4">
    <source>
        <dbReference type="ARBA" id="ARBA00022989"/>
    </source>
</evidence>
<dbReference type="AlphaFoldDB" id="A0A8T0EIS2"/>
<accession>A0A8T0EIS2</accession>
<sequence length="297" mass="34329">MSLWYMVNLKGKIYFKCIRHLKKLSRTKKSRYREVILIFSVVLISIIFPIYYVVIQAYAETHTDSFIINYFWLLNSDIKNTFGQRTTVIAIASFVYYAEQFIFPCIFAIIYCTLAWKIAEAVSNIEIPKRVIDFQEILQLLETRRKLIEFVRYFESTFTVVIFWLTWYNLLSLFATLVMSMGLSVMNSLVAISEALIIFISCSVSFVGTVLCASKVSDAFVGLKVKLRKLYQNLLKDSIPQTGNKVMCMKLLESVIDEENYYFTLWGFLYMNKSLILSALGALVTYGVVLVQLKPPS</sequence>
<keyword evidence="2" id="KW-1003">Cell membrane</keyword>
<name>A0A8T0EIS2_ARGBR</name>
<dbReference type="InterPro" id="IPR013604">
    <property type="entry name" value="7TM_chemorcpt"/>
</dbReference>
<evidence type="ECO:0000256" key="3">
    <source>
        <dbReference type="ARBA" id="ARBA00022692"/>
    </source>
</evidence>
<reference evidence="7" key="2">
    <citation type="submission" date="2020-06" db="EMBL/GenBank/DDBJ databases">
        <authorList>
            <person name="Sheffer M."/>
        </authorList>
    </citation>
    <scope>NUCLEOTIDE SEQUENCE</scope>
</reference>
<dbReference type="GO" id="GO:0050909">
    <property type="term" value="P:sensory perception of taste"/>
    <property type="evidence" value="ECO:0007669"/>
    <property type="project" value="InterPro"/>
</dbReference>
<evidence type="ECO:0000313" key="7">
    <source>
        <dbReference type="EMBL" id="KAF8773421.1"/>
    </source>
</evidence>
<comment type="caution">
    <text evidence="7">The sequence shown here is derived from an EMBL/GenBank/DDBJ whole genome shotgun (WGS) entry which is preliminary data.</text>
</comment>
<gene>
    <name evidence="7" type="ORF">HNY73_016086</name>
</gene>
<dbReference type="GO" id="GO:0005886">
    <property type="term" value="C:plasma membrane"/>
    <property type="evidence" value="ECO:0007669"/>
    <property type="project" value="UniProtKB-SubCell"/>
</dbReference>
<feature type="transmembrane region" description="Helical" evidence="6">
    <location>
        <begin position="190"/>
        <end position="214"/>
    </location>
</feature>
<evidence type="ECO:0000256" key="6">
    <source>
        <dbReference type="SAM" id="Phobius"/>
    </source>
</evidence>
<feature type="transmembrane region" description="Helical" evidence="6">
    <location>
        <begin position="35"/>
        <end position="55"/>
    </location>
</feature>
<feature type="transmembrane region" description="Helical" evidence="6">
    <location>
        <begin position="275"/>
        <end position="293"/>
    </location>
</feature>
<keyword evidence="3 6" id="KW-0812">Transmembrane</keyword>
<keyword evidence="4 6" id="KW-1133">Transmembrane helix</keyword>
<reference evidence="7" key="1">
    <citation type="journal article" date="2020" name="bioRxiv">
        <title>Chromosome-level reference genome of the European wasp spider Argiope bruennichi: a resource for studies on range expansion and evolutionary adaptation.</title>
        <authorList>
            <person name="Sheffer M.M."/>
            <person name="Hoppe A."/>
            <person name="Krehenwinkel H."/>
            <person name="Uhl G."/>
            <person name="Kuss A.W."/>
            <person name="Jensen L."/>
            <person name="Jensen C."/>
            <person name="Gillespie R.G."/>
            <person name="Hoff K.J."/>
            <person name="Prost S."/>
        </authorList>
    </citation>
    <scope>NUCLEOTIDE SEQUENCE</scope>
</reference>
<comment type="subcellular location">
    <subcellularLocation>
        <location evidence="1">Cell membrane</location>
        <topology evidence="1">Multi-pass membrane protein</topology>
    </subcellularLocation>
</comment>
<evidence type="ECO:0000313" key="8">
    <source>
        <dbReference type="Proteomes" id="UP000807504"/>
    </source>
</evidence>
<dbReference type="Proteomes" id="UP000807504">
    <property type="component" value="Unassembled WGS sequence"/>
</dbReference>
<keyword evidence="8" id="KW-1185">Reference proteome</keyword>
<dbReference type="EMBL" id="JABXBU010002227">
    <property type="protein sequence ID" value="KAF8773421.1"/>
    <property type="molecule type" value="Genomic_DNA"/>
</dbReference>
<dbReference type="Pfam" id="PF08395">
    <property type="entry name" value="7tm_7"/>
    <property type="match status" value="1"/>
</dbReference>
<protein>
    <recommendedName>
        <fullName evidence="9">Gustatory receptor</fullName>
    </recommendedName>
</protein>
<proteinExistence type="predicted"/>